<evidence type="ECO:0000256" key="1">
    <source>
        <dbReference type="SAM" id="MobiDB-lite"/>
    </source>
</evidence>
<dbReference type="AlphaFoldDB" id="A0A182JKH7"/>
<name>A0A182JKH7_ANOAO</name>
<reference evidence="2" key="1">
    <citation type="submission" date="2022-08" db="UniProtKB">
        <authorList>
            <consortium name="EnsemblMetazoa"/>
        </authorList>
    </citation>
    <scope>IDENTIFICATION</scope>
    <source>
        <strain evidence="2">EBRO</strain>
    </source>
</reference>
<protein>
    <submittedName>
        <fullName evidence="2">Uncharacterized protein</fullName>
    </submittedName>
</protein>
<feature type="region of interest" description="Disordered" evidence="1">
    <location>
        <begin position="31"/>
        <end position="113"/>
    </location>
</feature>
<feature type="compositionally biased region" description="Basic and acidic residues" evidence="1">
    <location>
        <begin position="96"/>
        <end position="113"/>
    </location>
</feature>
<dbReference type="Gene3D" id="3.30.60.20">
    <property type="match status" value="1"/>
</dbReference>
<feature type="compositionally biased region" description="Polar residues" evidence="1">
    <location>
        <begin position="44"/>
        <end position="55"/>
    </location>
</feature>
<sequence>MVEEKQDRGQKVCSFVVHKRCHEYVTFKCPGADKGADSDESQRTLRQLNPFQNPTAFHVTDRKEKKTTRNRVSNLNLLSPRGSFGNAESDAGADVQRPKLESKPKHAADRSRQ</sequence>
<evidence type="ECO:0000313" key="2">
    <source>
        <dbReference type="EnsemblMetazoa" id="AATE019776-PA.1"/>
    </source>
</evidence>
<proteinExistence type="predicted"/>
<accession>A0A182JKH7</accession>
<dbReference type="EnsemblMetazoa" id="AATE019776-RA">
    <property type="protein sequence ID" value="AATE019776-PA.1"/>
    <property type="gene ID" value="AATE019776"/>
</dbReference>
<dbReference type="STRING" id="41427.A0A182JKH7"/>
<organism evidence="2">
    <name type="scientific">Anopheles atroparvus</name>
    <name type="common">European mosquito</name>
    <dbReference type="NCBI Taxonomy" id="41427"/>
    <lineage>
        <taxon>Eukaryota</taxon>
        <taxon>Metazoa</taxon>
        <taxon>Ecdysozoa</taxon>
        <taxon>Arthropoda</taxon>
        <taxon>Hexapoda</taxon>
        <taxon>Insecta</taxon>
        <taxon>Pterygota</taxon>
        <taxon>Neoptera</taxon>
        <taxon>Endopterygota</taxon>
        <taxon>Diptera</taxon>
        <taxon>Nematocera</taxon>
        <taxon>Culicoidea</taxon>
        <taxon>Culicidae</taxon>
        <taxon>Anophelinae</taxon>
        <taxon>Anopheles</taxon>
    </lineage>
</organism>
<feature type="compositionally biased region" description="Basic and acidic residues" evidence="1">
    <location>
        <begin position="34"/>
        <end position="43"/>
    </location>
</feature>
<dbReference type="VEuPathDB" id="VectorBase:AATE019776"/>